<keyword evidence="8" id="KW-1185">Reference proteome</keyword>
<dbReference type="InterPro" id="IPR006710">
    <property type="entry name" value="Glyco_hydro_43"/>
</dbReference>
<evidence type="ECO:0000256" key="2">
    <source>
        <dbReference type="ARBA" id="ARBA00009865"/>
    </source>
</evidence>
<dbReference type="PIRSF" id="PIRSF026534">
    <property type="entry name" value="Endo_alpha-L-arabinosidase"/>
    <property type="match status" value="1"/>
</dbReference>
<keyword evidence="6" id="KW-0732">Signal</keyword>
<dbReference type="PANTHER" id="PTHR43301">
    <property type="entry name" value="ARABINAN ENDO-1,5-ALPHA-L-ARABINOSIDASE"/>
    <property type="match status" value="1"/>
</dbReference>
<dbReference type="InterPro" id="IPR023296">
    <property type="entry name" value="Glyco_hydro_beta-prop_sf"/>
</dbReference>
<feature type="chain" id="PRO_5046741132" description="Extracellular exo-alpha-(1-&gt;5)-L-arabinofuranosidase" evidence="6">
    <location>
        <begin position="37"/>
        <end position="356"/>
    </location>
</feature>
<comment type="similarity">
    <text evidence="2 5">Belongs to the glycosyl hydrolase 43 family.</text>
</comment>
<evidence type="ECO:0000313" key="7">
    <source>
        <dbReference type="EMBL" id="MCJ2179658.1"/>
    </source>
</evidence>
<dbReference type="Gene3D" id="2.115.10.20">
    <property type="entry name" value="Glycosyl hydrolase domain, family 43"/>
    <property type="match status" value="1"/>
</dbReference>
<dbReference type="PANTHER" id="PTHR43301:SF3">
    <property type="entry name" value="ARABINAN ENDO-1,5-ALPHA-L-ARABINOSIDASE A-RELATED"/>
    <property type="match status" value="1"/>
</dbReference>
<feature type="signal peptide" evidence="6">
    <location>
        <begin position="1"/>
        <end position="36"/>
    </location>
</feature>
<name>A0ABT0B451_9SPHN</name>
<protein>
    <recommendedName>
        <fullName evidence="5">Extracellular exo-alpha-(1-&gt;5)-L-arabinofuranosidase</fullName>
        <ecNumber evidence="5">3.2.1.55</ecNumber>
    </recommendedName>
</protein>
<dbReference type="CDD" id="cd08998">
    <property type="entry name" value="GH43_Arb43a-like"/>
    <property type="match status" value="1"/>
</dbReference>
<dbReference type="EMBL" id="JALHLE010000021">
    <property type="protein sequence ID" value="MCJ2179658.1"/>
    <property type="molecule type" value="Genomic_DNA"/>
</dbReference>
<organism evidence="7 8">
    <name type="scientific">Novosphingobium album</name>
    <name type="common">ex Hu et al. 2023</name>
    <dbReference type="NCBI Taxonomy" id="2930093"/>
    <lineage>
        <taxon>Bacteria</taxon>
        <taxon>Pseudomonadati</taxon>
        <taxon>Pseudomonadota</taxon>
        <taxon>Alphaproteobacteria</taxon>
        <taxon>Sphingomonadales</taxon>
        <taxon>Sphingomonadaceae</taxon>
        <taxon>Novosphingobium</taxon>
    </lineage>
</organism>
<dbReference type="Pfam" id="PF04616">
    <property type="entry name" value="Glyco_hydro_43"/>
    <property type="match status" value="1"/>
</dbReference>
<dbReference type="InterPro" id="IPR016840">
    <property type="entry name" value="Glyco_hydro_43_endo_a_Ara-ase"/>
</dbReference>
<dbReference type="RefSeq" id="WP_243994681.1">
    <property type="nucleotide sequence ID" value="NZ_JALHLE010000021.1"/>
</dbReference>
<dbReference type="EC" id="3.2.1.55" evidence="5"/>
<keyword evidence="3 5" id="KW-0378">Hydrolase</keyword>
<evidence type="ECO:0000256" key="3">
    <source>
        <dbReference type="ARBA" id="ARBA00022801"/>
    </source>
</evidence>
<evidence type="ECO:0000256" key="1">
    <source>
        <dbReference type="ARBA" id="ARBA00004834"/>
    </source>
</evidence>
<dbReference type="SUPFAM" id="SSF75005">
    <property type="entry name" value="Arabinanase/levansucrase/invertase"/>
    <property type="match status" value="1"/>
</dbReference>
<evidence type="ECO:0000256" key="4">
    <source>
        <dbReference type="ARBA" id="ARBA00023295"/>
    </source>
</evidence>
<proteinExistence type="inferred from homology"/>
<gene>
    <name evidence="7" type="ORF">MTR64_13880</name>
</gene>
<comment type="caution">
    <text evidence="7">The sequence shown here is derived from an EMBL/GenBank/DDBJ whole genome shotgun (WGS) entry which is preliminary data.</text>
</comment>
<comment type="catalytic activity">
    <reaction evidence="5">
        <text>Hydrolysis of terminal non-reducing alpha-L-arabinofuranoside residues in alpha-L-arabinosides.</text>
        <dbReference type="EC" id="3.2.1.55"/>
    </reaction>
</comment>
<sequence length="356" mass="39043">MSGDIVQVRREWPVLPGRSLWLGVLLAAAALPPAAAASTQAETAQTGTLNSRLSGDLTVHDPVIAREGDTYYVFSTVGRYIGIKTSKDLQHWTDAGSVFAEIPEWAKKAIPGTEGIWAPDISYVNGEYRLYYSVSTFGSNRSAIGLATNATLDPKAKNYRWKDQGLVVMSTRDDDFNAIDPNFIADAEGRQWLALGSFWTGIKLFPLDTATGKPRPGTEPYSIARRLVPAGAPDPIEAPFIFQHDGWYYLLTSFDYCCKGVNSTYFTVVSRSRKITGPYLGKDGSEAMMGGGTIFLRADLQEQQRFRGPGHAGVFTDTDGTTYVAYHAYDKQAEGKPTLRIAPVRWGADGWPVAEY</sequence>
<comment type="pathway">
    <text evidence="1 5">Glycan metabolism; L-arabinan degradation.</text>
</comment>
<evidence type="ECO:0000256" key="5">
    <source>
        <dbReference type="PIRNR" id="PIRNR026534"/>
    </source>
</evidence>
<evidence type="ECO:0000313" key="8">
    <source>
        <dbReference type="Proteomes" id="UP001162880"/>
    </source>
</evidence>
<accession>A0ABT0B451</accession>
<dbReference type="Proteomes" id="UP001162880">
    <property type="component" value="Unassembled WGS sequence"/>
</dbReference>
<keyword evidence="4 5" id="KW-0326">Glycosidase</keyword>
<dbReference type="InterPro" id="IPR050727">
    <property type="entry name" value="GH43_arabinanases"/>
</dbReference>
<evidence type="ECO:0000256" key="6">
    <source>
        <dbReference type="SAM" id="SignalP"/>
    </source>
</evidence>
<reference evidence="7" key="1">
    <citation type="submission" date="2022-03" db="EMBL/GenBank/DDBJ databases">
        <title>Identification of a novel bacterium isolated from mangrove sediments.</title>
        <authorList>
            <person name="Pan X."/>
        </authorList>
    </citation>
    <scope>NUCLEOTIDE SEQUENCE</scope>
    <source>
        <strain evidence="7">B2580</strain>
    </source>
</reference>